<accession>V5SEJ2</accession>
<dbReference type="PATRIC" id="fig|1029756.8.peg.1834"/>
<reference evidence="2 3" key="1">
    <citation type="journal article" date="2014" name="Genome Announc.">
        <title>Complete Genome Sequence of Hyphomicrobium nitrativorans Strain NL23, a Denitrifying Bacterium Isolated from Biofilm of a Methanol-Fed Denitrification System Treating Seawater at the Montreal Biodome.</title>
        <authorList>
            <person name="Martineau C."/>
            <person name="Villeneuve C."/>
            <person name="Mauffrey F."/>
            <person name="Villemur R."/>
        </authorList>
    </citation>
    <scope>NUCLEOTIDE SEQUENCE [LARGE SCALE GENOMIC DNA]</scope>
    <source>
        <strain evidence="2">NL23</strain>
    </source>
</reference>
<dbReference type="KEGG" id="hni:W911_08785"/>
<proteinExistence type="predicted"/>
<dbReference type="STRING" id="1029756.W911_08785"/>
<keyword evidence="1" id="KW-1133">Transmembrane helix</keyword>
<keyword evidence="1" id="KW-0472">Membrane</keyword>
<organism evidence="2 3">
    <name type="scientific">Hyphomicrobium nitrativorans NL23</name>
    <dbReference type="NCBI Taxonomy" id="1029756"/>
    <lineage>
        <taxon>Bacteria</taxon>
        <taxon>Pseudomonadati</taxon>
        <taxon>Pseudomonadota</taxon>
        <taxon>Alphaproteobacteria</taxon>
        <taxon>Hyphomicrobiales</taxon>
        <taxon>Hyphomicrobiaceae</taxon>
        <taxon>Hyphomicrobium</taxon>
    </lineage>
</organism>
<keyword evidence="3" id="KW-1185">Reference proteome</keyword>
<feature type="transmembrane region" description="Helical" evidence="1">
    <location>
        <begin position="66"/>
        <end position="85"/>
    </location>
</feature>
<evidence type="ECO:0000313" key="3">
    <source>
        <dbReference type="Proteomes" id="UP000018542"/>
    </source>
</evidence>
<name>V5SEJ2_9HYPH</name>
<evidence type="ECO:0000256" key="1">
    <source>
        <dbReference type="SAM" id="Phobius"/>
    </source>
</evidence>
<dbReference type="HOGENOM" id="CLU_2450591_0_0_5"/>
<dbReference type="RefSeq" id="WP_023787133.1">
    <property type="nucleotide sequence ID" value="NC_022997.1"/>
</dbReference>
<feature type="transmembrane region" description="Helical" evidence="1">
    <location>
        <begin position="6"/>
        <end position="25"/>
    </location>
</feature>
<dbReference type="AlphaFoldDB" id="V5SEJ2"/>
<dbReference type="OrthoDB" id="8084463at2"/>
<keyword evidence="1" id="KW-0812">Transmembrane</keyword>
<dbReference type="EMBL" id="CP006912">
    <property type="protein sequence ID" value="AHB48470.1"/>
    <property type="molecule type" value="Genomic_DNA"/>
</dbReference>
<sequence>MAQFVTLVWGAAMIGNLIVAIRLCYAIEARSGVKNGPQYANLFPVALNIGVARDAETQRLRRKMNLHLLFVPIGFAPLIVFALYMEGMI</sequence>
<protein>
    <submittedName>
        <fullName evidence="2">Uncharacterized protein</fullName>
    </submittedName>
</protein>
<evidence type="ECO:0000313" key="2">
    <source>
        <dbReference type="EMBL" id="AHB48470.1"/>
    </source>
</evidence>
<dbReference type="Proteomes" id="UP000018542">
    <property type="component" value="Chromosome"/>
</dbReference>
<gene>
    <name evidence="2" type="ORF">W911_08785</name>
</gene>